<organism evidence="1 2">
    <name type="scientific">Desulfacinum infernum DSM 9756</name>
    <dbReference type="NCBI Taxonomy" id="1121391"/>
    <lineage>
        <taxon>Bacteria</taxon>
        <taxon>Pseudomonadati</taxon>
        <taxon>Thermodesulfobacteriota</taxon>
        <taxon>Syntrophobacteria</taxon>
        <taxon>Syntrophobacterales</taxon>
        <taxon>Syntrophobacteraceae</taxon>
        <taxon>Desulfacinum</taxon>
    </lineage>
</organism>
<dbReference type="STRING" id="1121391.SAMN02745206_02994"/>
<dbReference type="AlphaFoldDB" id="A0A1M5FWF7"/>
<accession>A0A1M5FWF7</accession>
<name>A0A1M5FWF7_9BACT</name>
<sequence>MSGRDEDSRRCANVCQLMKRNIHHIGRLLEEQACLADSLLEGGDALTACGCAPAGAQGQALREALLETIQTLEESKKAFKSKQLEALRKKLIRVLAQAD</sequence>
<dbReference type="Proteomes" id="UP000184076">
    <property type="component" value="Unassembled WGS sequence"/>
</dbReference>
<evidence type="ECO:0000313" key="1">
    <source>
        <dbReference type="EMBL" id="SHF95724.1"/>
    </source>
</evidence>
<evidence type="ECO:0000313" key="2">
    <source>
        <dbReference type="Proteomes" id="UP000184076"/>
    </source>
</evidence>
<reference evidence="2" key="1">
    <citation type="submission" date="2016-11" db="EMBL/GenBank/DDBJ databases">
        <authorList>
            <person name="Varghese N."/>
            <person name="Submissions S."/>
        </authorList>
    </citation>
    <scope>NUCLEOTIDE SEQUENCE [LARGE SCALE GENOMIC DNA]</scope>
    <source>
        <strain evidence="2">DSM 9756</strain>
    </source>
</reference>
<dbReference type="EMBL" id="FQVB01000033">
    <property type="protein sequence ID" value="SHF95724.1"/>
    <property type="molecule type" value="Genomic_DNA"/>
</dbReference>
<gene>
    <name evidence="1" type="ORF">SAMN02745206_02994</name>
</gene>
<proteinExistence type="predicted"/>
<keyword evidence="2" id="KW-1185">Reference proteome</keyword>
<protein>
    <submittedName>
        <fullName evidence="1">Uncharacterized protein</fullName>
    </submittedName>
</protein>